<organism evidence="5">
    <name type="scientific">Bifidobacterium fermentum</name>
    <dbReference type="NCBI Taxonomy" id="3059035"/>
    <lineage>
        <taxon>Bacteria</taxon>
        <taxon>Bacillati</taxon>
        <taxon>Actinomycetota</taxon>
        <taxon>Actinomycetes</taxon>
        <taxon>Bifidobacteriales</taxon>
        <taxon>Bifidobacteriaceae</taxon>
        <taxon>Bifidobacterium</taxon>
    </lineage>
</organism>
<dbReference type="EMBL" id="CP129682">
    <property type="protein sequence ID" value="XDS49114.1"/>
    <property type="molecule type" value="Genomic_DNA"/>
</dbReference>
<evidence type="ECO:0000259" key="2">
    <source>
        <dbReference type="Pfam" id="PF07510"/>
    </source>
</evidence>
<sequence length="246" mass="26894">MSRISRRRRSHRRASSLDRLLSLLVIAVMAGVTVGLALPKFSDRINDLTGGYHAAGTAAAAVQALKVSDALPGTGHYDRKSFGFRETDTDGDGCDIRDDVLSRDLSSVRYRYAGSCIVESGILKDPYTTETIHFARGPSTSAKVQIDHVVALENAWQSGANTWSKAEKYRFGNDPYNLLAVDGSANQEKGSASAAHWLPSNRSYQCSYVSRQIGVKTKYHLTVTDAERRAMLAVLHTCPDRSLPSD</sequence>
<keyword evidence="1" id="KW-1133">Transmembrane helix</keyword>
<dbReference type="PANTHER" id="PTHR24094:SF15">
    <property type="entry name" value="AMP-DEPENDENT SYNTHETASE_LIGASE DOMAIN-CONTAINING PROTEIN-RELATED"/>
    <property type="match status" value="1"/>
</dbReference>
<keyword evidence="5" id="KW-0540">Nuclease</keyword>
<reference evidence="5" key="1">
    <citation type="submission" date="2023-07" db="EMBL/GenBank/DDBJ databases">
        <title>Bifidobacterium aquikefiriaerophilum sp. nov. and Bifidobacterium eccum sp. nov., isolated from water kefir.</title>
        <authorList>
            <person name="Breselge S."/>
            <person name="Bellassi P."/>
            <person name="Barcenilla C."/>
            <person name="Alvarez-Ordonez A."/>
            <person name="Morelli L."/>
            <person name="Cotter P.D."/>
        </authorList>
    </citation>
    <scope>NUCLEOTIDE SEQUENCE</scope>
    <source>
        <strain evidence="5">WK012_4_13</strain>
        <strain evidence="4">WK013_4_14</strain>
        <strain evidence="3">WK048_4_13</strain>
    </source>
</reference>
<dbReference type="KEGG" id="bfk:QN062_08085"/>
<evidence type="ECO:0000256" key="1">
    <source>
        <dbReference type="SAM" id="Phobius"/>
    </source>
</evidence>
<evidence type="ECO:0000313" key="4">
    <source>
        <dbReference type="EMBL" id="XDS49114.1"/>
    </source>
</evidence>
<accession>A0AB39UMZ7</accession>
<dbReference type="EMBL" id="CP129683">
    <property type="protein sequence ID" value="XDS50339.1"/>
    <property type="molecule type" value="Genomic_DNA"/>
</dbReference>
<dbReference type="GO" id="GO:0004519">
    <property type="term" value="F:endonuclease activity"/>
    <property type="evidence" value="ECO:0007669"/>
    <property type="project" value="UniProtKB-KW"/>
</dbReference>
<gene>
    <name evidence="5" type="ORF">QN062_08085</name>
    <name evidence="4" type="ORF">QN216_02280</name>
    <name evidence="3" type="ORF">QN217_08165</name>
</gene>
<protein>
    <submittedName>
        <fullName evidence="5">HNH endonuclease family protein</fullName>
    </submittedName>
</protein>
<dbReference type="PANTHER" id="PTHR24094">
    <property type="entry name" value="SECRETED PROTEIN"/>
    <property type="match status" value="1"/>
</dbReference>
<keyword evidence="1" id="KW-0472">Membrane</keyword>
<name>A0AB39UMZ7_9BIFI</name>
<keyword evidence="5" id="KW-0255">Endonuclease</keyword>
<dbReference type="Pfam" id="PF07510">
    <property type="entry name" value="GmrSD_C"/>
    <property type="match status" value="1"/>
</dbReference>
<feature type="transmembrane region" description="Helical" evidence="1">
    <location>
        <begin position="20"/>
        <end position="38"/>
    </location>
</feature>
<keyword evidence="5" id="KW-0378">Hydrolase</keyword>
<feature type="domain" description="GmrSD restriction endonucleases C-terminal" evidence="2">
    <location>
        <begin position="96"/>
        <end position="233"/>
    </location>
</feature>
<keyword evidence="1" id="KW-0812">Transmembrane</keyword>
<dbReference type="AlphaFoldDB" id="A0AB39UMZ7"/>
<evidence type="ECO:0000313" key="3">
    <source>
        <dbReference type="EMBL" id="XDS46104.1"/>
    </source>
</evidence>
<proteinExistence type="predicted"/>
<dbReference type="EMBL" id="CP129675">
    <property type="protein sequence ID" value="XDS46104.1"/>
    <property type="molecule type" value="Genomic_DNA"/>
</dbReference>
<evidence type="ECO:0000313" key="5">
    <source>
        <dbReference type="EMBL" id="XDS50339.1"/>
    </source>
</evidence>
<dbReference type="InterPro" id="IPR011089">
    <property type="entry name" value="GmrSD_C"/>
</dbReference>